<evidence type="ECO:0000259" key="5">
    <source>
        <dbReference type="PROSITE" id="PS51063"/>
    </source>
</evidence>
<keyword evidence="1" id="KW-0805">Transcription regulation</keyword>
<evidence type="ECO:0000313" key="7">
    <source>
        <dbReference type="Proteomes" id="UP000434409"/>
    </source>
</evidence>
<dbReference type="EMBL" id="VULY01000018">
    <property type="protein sequence ID" value="MSR93389.1"/>
    <property type="molecule type" value="Genomic_DNA"/>
</dbReference>
<feature type="domain" description="Cyclic nucleotide-binding" evidence="4">
    <location>
        <begin position="8"/>
        <end position="131"/>
    </location>
</feature>
<feature type="domain" description="HTH crp-type" evidence="5">
    <location>
        <begin position="149"/>
        <end position="216"/>
    </location>
</feature>
<dbReference type="SMART" id="SM00419">
    <property type="entry name" value="HTH_CRP"/>
    <property type="match status" value="1"/>
</dbReference>
<keyword evidence="3" id="KW-0804">Transcription</keyword>
<name>A0A6N7UYN8_9FIRM</name>
<dbReference type="PANTHER" id="PTHR24567:SF58">
    <property type="entry name" value="CYCLIC AMP-BINDING REGULATORY PROTEIN"/>
    <property type="match status" value="1"/>
</dbReference>
<dbReference type="GO" id="GO:0003677">
    <property type="term" value="F:DNA binding"/>
    <property type="evidence" value="ECO:0007669"/>
    <property type="project" value="UniProtKB-KW"/>
</dbReference>
<dbReference type="InterPro" id="IPR000595">
    <property type="entry name" value="cNMP-bd_dom"/>
</dbReference>
<proteinExistence type="predicted"/>
<dbReference type="AlphaFoldDB" id="A0A6N7UYN8"/>
<gene>
    <name evidence="6" type="ORF">FYJ34_03670</name>
</gene>
<dbReference type="SUPFAM" id="SSF46785">
    <property type="entry name" value="Winged helix' DNA-binding domain"/>
    <property type="match status" value="1"/>
</dbReference>
<dbReference type="Pfam" id="PF13545">
    <property type="entry name" value="HTH_Crp_2"/>
    <property type="match status" value="1"/>
</dbReference>
<keyword evidence="7" id="KW-1185">Reference proteome</keyword>
<keyword evidence="2" id="KW-0238">DNA-binding</keyword>
<protein>
    <submittedName>
        <fullName evidence="6">Crp/Fnr family transcriptional regulator</fullName>
    </submittedName>
</protein>
<evidence type="ECO:0000256" key="2">
    <source>
        <dbReference type="ARBA" id="ARBA00023125"/>
    </source>
</evidence>
<dbReference type="InterPro" id="IPR036390">
    <property type="entry name" value="WH_DNA-bd_sf"/>
</dbReference>
<dbReference type="PROSITE" id="PS50042">
    <property type="entry name" value="CNMP_BINDING_3"/>
    <property type="match status" value="1"/>
</dbReference>
<accession>A0A6N7UYN8</accession>
<dbReference type="Gene3D" id="2.60.120.10">
    <property type="entry name" value="Jelly Rolls"/>
    <property type="match status" value="1"/>
</dbReference>
<dbReference type="PROSITE" id="PS51063">
    <property type="entry name" value="HTH_CRP_2"/>
    <property type="match status" value="1"/>
</dbReference>
<dbReference type="InterPro" id="IPR050397">
    <property type="entry name" value="Env_Response_Regulators"/>
</dbReference>
<comment type="caution">
    <text evidence="6">The sequence shown here is derived from an EMBL/GenBank/DDBJ whole genome shotgun (WGS) entry which is preliminary data.</text>
</comment>
<evidence type="ECO:0000256" key="1">
    <source>
        <dbReference type="ARBA" id="ARBA00023015"/>
    </source>
</evidence>
<dbReference type="InterPro" id="IPR014710">
    <property type="entry name" value="RmlC-like_jellyroll"/>
</dbReference>
<organism evidence="6 7">
    <name type="scientific">Suipraeoptans intestinalis</name>
    <dbReference type="NCBI Taxonomy" id="2606628"/>
    <lineage>
        <taxon>Bacteria</taxon>
        <taxon>Bacillati</taxon>
        <taxon>Bacillota</taxon>
        <taxon>Clostridia</taxon>
        <taxon>Lachnospirales</taxon>
        <taxon>Lachnospiraceae</taxon>
        <taxon>Suipraeoptans</taxon>
    </lineage>
</organism>
<evidence type="ECO:0000259" key="4">
    <source>
        <dbReference type="PROSITE" id="PS50042"/>
    </source>
</evidence>
<evidence type="ECO:0000313" key="6">
    <source>
        <dbReference type="EMBL" id="MSR93389.1"/>
    </source>
</evidence>
<dbReference type="PANTHER" id="PTHR24567">
    <property type="entry name" value="CRP FAMILY TRANSCRIPTIONAL REGULATORY PROTEIN"/>
    <property type="match status" value="1"/>
</dbReference>
<reference evidence="6 7" key="1">
    <citation type="submission" date="2019-08" db="EMBL/GenBank/DDBJ databases">
        <title>In-depth cultivation of the pig gut microbiome towards novel bacterial diversity and tailored functional studies.</title>
        <authorList>
            <person name="Wylensek D."/>
            <person name="Hitch T.C.A."/>
            <person name="Clavel T."/>
        </authorList>
    </citation>
    <scope>NUCLEOTIDE SEQUENCE [LARGE SCALE GENOMIC DNA]</scope>
    <source>
        <strain evidence="6 7">68-1-5</strain>
    </source>
</reference>
<sequence length="227" mass="26425">MKMKELSLFRDLSEEEITRSMGCSRSVVQEYKKNEYIFCQEDVPRKLYFILKGNVLLGQVNAMGRQNYAEYLKEGQSFGEKDLFLEHSAYEYYALARTKTTILSVSSHFFYSTCAKNCAYHKKIIYNMMRIFANEADQMSKKLYLLTCGTLRQRVSYYLMQQSGGNPQVELTMKREELAAHLNTTRPSLSRELSYLQECGVLKIQGRGRIAILDFGRLQDEIDKVEE</sequence>
<dbReference type="Pfam" id="PF00027">
    <property type="entry name" value="cNMP_binding"/>
    <property type="match status" value="1"/>
</dbReference>
<dbReference type="Proteomes" id="UP000434409">
    <property type="component" value="Unassembled WGS sequence"/>
</dbReference>
<dbReference type="SUPFAM" id="SSF51206">
    <property type="entry name" value="cAMP-binding domain-like"/>
    <property type="match status" value="1"/>
</dbReference>
<dbReference type="CDD" id="cd00038">
    <property type="entry name" value="CAP_ED"/>
    <property type="match status" value="1"/>
</dbReference>
<dbReference type="SMART" id="SM00100">
    <property type="entry name" value="cNMP"/>
    <property type="match status" value="1"/>
</dbReference>
<evidence type="ECO:0000256" key="3">
    <source>
        <dbReference type="ARBA" id="ARBA00023163"/>
    </source>
</evidence>
<dbReference type="InterPro" id="IPR012318">
    <property type="entry name" value="HTH_CRP"/>
</dbReference>
<dbReference type="GO" id="GO:0003700">
    <property type="term" value="F:DNA-binding transcription factor activity"/>
    <property type="evidence" value="ECO:0007669"/>
    <property type="project" value="TreeGrafter"/>
</dbReference>
<dbReference type="GO" id="GO:0005829">
    <property type="term" value="C:cytosol"/>
    <property type="evidence" value="ECO:0007669"/>
    <property type="project" value="TreeGrafter"/>
</dbReference>
<dbReference type="InterPro" id="IPR018490">
    <property type="entry name" value="cNMP-bd_dom_sf"/>
</dbReference>